<feature type="compositionally biased region" description="Low complexity" evidence="1">
    <location>
        <begin position="128"/>
        <end position="143"/>
    </location>
</feature>
<sequence length="432" mass="47738">MAIWRNELTRMFAHLLCILAYGVVAVALAVGLPDYVPALEPVMAYGAGALAFLLFALLHGALARRAERNALYGELDELRVNLSEAEFRLERQSELLDSLAGDIASQEALGKELVLIRNLLGQLGRNTAQTAPQADPTPAGPAARGQHPENDETDDDEAEVAGPPAPKVDPELSESDVLNIVRWALKENRVDLYLQPVVSLPQRKIHYYEAFSRIRGPRGQIIEPGQYLKLAADAGLLPTIDNLLLFRCVQLVRRIRRGRNREQGPSFFVNISSHALADEQFFPQFTEFLELHRDLAHSMIFELSQADLIANQETVGPHLRRLFELGFAFSIDHVTRLDFDYKALAERGFQYMKIDAGALLGEADGVRSDIQMADVQQALARAGIQLIAGKVEHEDTVIGLLDVDIAFGQGYLFGRPKRSQDDIDEGRAAAAG</sequence>
<dbReference type="OrthoDB" id="7178689at2"/>
<organism evidence="4 5">
    <name type="scientific">Oceanibacterium hippocampi</name>
    <dbReference type="NCBI Taxonomy" id="745714"/>
    <lineage>
        <taxon>Bacteria</taxon>
        <taxon>Pseudomonadati</taxon>
        <taxon>Pseudomonadota</taxon>
        <taxon>Alphaproteobacteria</taxon>
        <taxon>Sneathiellales</taxon>
        <taxon>Sneathiellaceae</taxon>
        <taxon>Oceanibacterium</taxon>
    </lineage>
</organism>
<name>A0A1Y5S6K4_9PROT</name>
<evidence type="ECO:0000313" key="4">
    <source>
        <dbReference type="EMBL" id="SLN32757.1"/>
    </source>
</evidence>
<evidence type="ECO:0000313" key="5">
    <source>
        <dbReference type="Proteomes" id="UP000193200"/>
    </source>
</evidence>
<dbReference type="EMBL" id="FWFR01000001">
    <property type="protein sequence ID" value="SLN32757.1"/>
    <property type="molecule type" value="Genomic_DNA"/>
</dbReference>
<dbReference type="SUPFAM" id="SSF141868">
    <property type="entry name" value="EAL domain-like"/>
    <property type="match status" value="1"/>
</dbReference>
<dbReference type="Gene3D" id="3.20.20.450">
    <property type="entry name" value="EAL domain"/>
    <property type="match status" value="1"/>
</dbReference>
<keyword evidence="5" id="KW-1185">Reference proteome</keyword>
<dbReference type="Proteomes" id="UP000193200">
    <property type="component" value="Unassembled WGS sequence"/>
</dbReference>
<feature type="transmembrane region" description="Helical" evidence="2">
    <location>
        <begin position="12"/>
        <end position="30"/>
    </location>
</feature>
<keyword evidence="2" id="KW-0812">Transmembrane</keyword>
<keyword evidence="2" id="KW-0472">Membrane</keyword>
<accession>A0A1Y5S6K4</accession>
<dbReference type="InterPro" id="IPR001633">
    <property type="entry name" value="EAL_dom"/>
</dbReference>
<dbReference type="AlphaFoldDB" id="A0A1Y5S6K4"/>
<gene>
    <name evidence="4" type="primary">yfgF</name>
    <name evidence="4" type="ORF">OCH7691_01232</name>
</gene>
<dbReference type="EC" id="3.1.4.52" evidence="4"/>
<dbReference type="InParanoid" id="A0A1Y5S6K4"/>
<proteinExistence type="predicted"/>
<dbReference type="SMART" id="SM00052">
    <property type="entry name" value="EAL"/>
    <property type="match status" value="1"/>
</dbReference>
<dbReference type="InterPro" id="IPR050706">
    <property type="entry name" value="Cyclic-di-GMP_PDE-like"/>
</dbReference>
<dbReference type="CDD" id="cd01948">
    <property type="entry name" value="EAL"/>
    <property type="match status" value="1"/>
</dbReference>
<protein>
    <submittedName>
        <fullName evidence="4">Cyclic di-GMP phosphodiesterase YfgF</fullName>
        <ecNumber evidence="4">3.1.4.52</ecNumber>
    </submittedName>
</protein>
<reference evidence="4 5" key="1">
    <citation type="submission" date="2017-03" db="EMBL/GenBank/DDBJ databases">
        <authorList>
            <person name="Afonso C.L."/>
            <person name="Miller P.J."/>
            <person name="Scott M.A."/>
            <person name="Spackman E."/>
            <person name="Goraichik I."/>
            <person name="Dimitrov K.M."/>
            <person name="Suarez D.L."/>
            <person name="Swayne D.E."/>
        </authorList>
    </citation>
    <scope>NUCLEOTIDE SEQUENCE [LARGE SCALE GENOMIC DNA]</scope>
    <source>
        <strain evidence="4 5">CECT 7691</strain>
    </source>
</reference>
<dbReference type="GO" id="GO:0071111">
    <property type="term" value="F:cyclic-guanylate-specific phosphodiesterase activity"/>
    <property type="evidence" value="ECO:0007669"/>
    <property type="project" value="UniProtKB-EC"/>
</dbReference>
<dbReference type="InterPro" id="IPR035919">
    <property type="entry name" value="EAL_sf"/>
</dbReference>
<evidence type="ECO:0000256" key="1">
    <source>
        <dbReference type="SAM" id="MobiDB-lite"/>
    </source>
</evidence>
<dbReference type="PANTHER" id="PTHR33121:SF79">
    <property type="entry name" value="CYCLIC DI-GMP PHOSPHODIESTERASE PDED-RELATED"/>
    <property type="match status" value="1"/>
</dbReference>
<evidence type="ECO:0000259" key="3">
    <source>
        <dbReference type="PROSITE" id="PS50883"/>
    </source>
</evidence>
<feature type="domain" description="EAL" evidence="3">
    <location>
        <begin position="174"/>
        <end position="430"/>
    </location>
</feature>
<feature type="transmembrane region" description="Helical" evidence="2">
    <location>
        <begin position="42"/>
        <end position="62"/>
    </location>
</feature>
<dbReference type="PROSITE" id="PS50883">
    <property type="entry name" value="EAL"/>
    <property type="match status" value="1"/>
</dbReference>
<dbReference type="PANTHER" id="PTHR33121">
    <property type="entry name" value="CYCLIC DI-GMP PHOSPHODIESTERASE PDEF"/>
    <property type="match status" value="1"/>
</dbReference>
<keyword evidence="2" id="KW-1133">Transmembrane helix</keyword>
<dbReference type="Pfam" id="PF00563">
    <property type="entry name" value="EAL"/>
    <property type="match status" value="1"/>
</dbReference>
<evidence type="ECO:0000256" key="2">
    <source>
        <dbReference type="SAM" id="Phobius"/>
    </source>
</evidence>
<keyword evidence="4" id="KW-0378">Hydrolase</keyword>
<feature type="region of interest" description="Disordered" evidence="1">
    <location>
        <begin position="128"/>
        <end position="172"/>
    </location>
</feature>